<accession>A0ABP6T8G0</accession>
<name>A0ABP6T8G0_9ACTN</name>
<evidence type="ECO:0000256" key="2">
    <source>
        <dbReference type="SAM" id="Phobius"/>
    </source>
</evidence>
<feature type="transmembrane region" description="Helical" evidence="2">
    <location>
        <begin position="21"/>
        <end position="41"/>
    </location>
</feature>
<feature type="transmembrane region" description="Helical" evidence="2">
    <location>
        <begin position="109"/>
        <end position="140"/>
    </location>
</feature>
<feature type="region of interest" description="Disordered" evidence="1">
    <location>
        <begin position="335"/>
        <end position="354"/>
    </location>
</feature>
<feature type="transmembrane region" description="Helical" evidence="2">
    <location>
        <begin position="152"/>
        <end position="175"/>
    </location>
</feature>
<dbReference type="RefSeq" id="WP_345731850.1">
    <property type="nucleotide sequence ID" value="NZ_BAAAYN010000044.1"/>
</dbReference>
<keyword evidence="2" id="KW-0472">Membrane</keyword>
<comment type="caution">
    <text evidence="3">The sequence shown here is derived from an EMBL/GenBank/DDBJ whole genome shotgun (WGS) entry which is preliminary data.</text>
</comment>
<feature type="transmembrane region" description="Helical" evidence="2">
    <location>
        <begin position="213"/>
        <end position="234"/>
    </location>
</feature>
<proteinExistence type="predicted"/>
<feature type="transmembrane region" description="Helical" evidence="2">
    <location>
        <begin position="187"/>
        <end position="207"/>
    </location>
</feature>
<dbReference type="Proteomes" id="UP001501676">
    <property type="component" value="Unassembled WGS sequence"/>
</dbReference>
<feature type="transmembrane region" description="Helical" evidence="2">
    <location>
        <begin position="61"/>
        <end position="89"/>
    </location>
</feature>
<protein>
    <submittedName>
        <fullName evidence="3">Uncharacterized protein</fullName>
    </submittedName>
</protein>
<evidence type="ECO:0000256" key="1">
    <source>
        <dbReference type="SAM" id="MobiDB-lite"/>
    </source>
</evidence>
<dbReference type="EMBL" id="BAAAYN010000044">
    <property type="protein sequence ID" value="GAA3394204.1"/>
    <property type="molecule type" value="Genomic_DNA"/>
</dbReference>
<keyword evidence="4" id="KW-1185">Reference proteome</keyword>
<evidence type="ECO:0000313" key="4">
    <source>
        <dbReference type="Proteomes" id="UP001501676"/>
    </source>
</evidence>
<gene>
    <name evidence="3" type="ORF">GCM10020369_62690</name>
</gene>
<reference evidence="4" key="1">
    <citation type="journal article" date="2019" name="Int. J. Syst. Evol. Microbiol.">
        <title>The Global Catalogue of Microorganisms (GCM) 10K type strain sequencing project: providing services to taxonomists for standard genome sequencing and annotation.</title>
        <authorList>
            <consortium name="The Broad Institute Genomics Platform"/>
            <consortium name="The Broad Institute Genome Sequencing Center for Infectious Disease"/>
            <person name="Wu L."/>
            <person name="Ma J."/>
        </authorList>
    </citation>
    <scope>NUCLEOTIDE SEQUENCE [LARGE SCALE GENOMIC DNA]</scope>
    <source>
        <strain evidence="4">JCM 9458</strain>
    </source>
</reference>
<evidence type="ECO:0000313" key="3">
    <source>
        <dbReference type="EMBL" id="GAA3394204.1"/>
    </source>
</evidence>
<keyword evidence="2" id="KW-0812">Transmembrane</keyword>
<organism evidence="3 4">
    <name type="scientific">Cryptosporangium minutisporangium</name>
    <dbReference type="NCBI Taxonomy" id="113569"/>
    <lineage>
        <taxon>Bacteria</taxon>
        <taxon>Bacillati</taxon>
        <taxon>Actinomycetota</taxon>
        <taxon>Actinomycetes</taxon>
        <taxon>Cryptosporangiales</taxon>
        <taxon>Cryptosporangiaceae</taxon>
        <taxon>Cryptosporangium</taxon>
    </lineage>
</organism>
<keyword evidence="2" id="KW-1133">Transmembrane helix</keyword>
<sequence>MTRPQPVMLPARRRRGRDQQWMLTALPAFPLLLLVLRLWYLSRQDLQTMLLLVQNVSPLGLIGSLLITLVWVPPVFILVGRALGALLLVSSIDAGRSWLARAAGRTPGWVVLSAVGVAAVTWQLRFLPTLGMLLLVILALDVRLRYEDHPQLVRLACVVVPVACSVLGLLLFGPATLDALRAGEAETAFLLMGPVLALPFLTGPLPAPSARLVTHWVAMAGLVIGPILVAAIFVQAPVLPAVAVELKPDVAGLSPEADDPGVGERDDVTVVRGQVITVDDRTTTLLESGGKVQFVPNDAVISQVLCPDPIAPPYSAVTVHGWQVERAMLSWLAPSRSQTAEPDPRCLGRPAPRR</sequence>